<comment type="subcellular location">
    <subcellularLocation>
        <location evidence="1">Membrane</location>
        <topology evidence="1">Multi-pass membrane protein</topology>
    </subcellularLocation>
</comment>
<dbReference type="Pfam" id="PF01594">
    <property type="entry name" value="AI-2E_transport"/>
    <property type="match status" value="1"/>
</dbReference>
<evidence type="ECO:0000256" key="1">
    <source>
        <dbReference type="ARBA" id="ARBA00004141"/>
    </source>
</evidence>
<dbReference type="GO" id="GO:0016020">
    <property type="term" value="C:membrane"/>
    <property type="evidence" value="ECO:0007669"/>
    <property type="project" value="UniProtKB-SubCell"/>
</dbReference>
<evidence type="ECO:0000313" key="8">
    <source>
        <dbReference type="Proteomes" id="UP000010799"/>
    </source>
</evidence>
<dbReference type="STRING" id="1215343.B488_04590"/>
<dbReference type="HOGENOM" id="CLU_041771_1_0_5"/>
<dbReference type="PATRIC" id="fig|1215343.11.peg.468"/>
<proteinExistence type="inferred from homology"/>
<accession>L0EVN2</accession>
<keyword evidence="3 6" id="KW-0812">Transmembrane</keyword>
<feature type="transmembrane region" description="Helical" evidence="6">
    <location>
        <begin position="40"/>
        <end position="69"/>
    </location>
</feature>
<evidence type="ECO:0000256" key="5">
    <source>
        <dbReference type="ARBA" id="ARBA00023136"/>
    </source>
</evidence>
<keyword evidence="5 6" id="KW-0472">Membrane</keyword>
<evidence type="ECO:0000256" key="6">
    <source>
        <dbReference type="SAM" id="Phobius"/>
    </source>
</evidence>
<reference evidence="7 8" key="1">
    <citation type="journal article" date="2012" name="Stand. Genomic Sci.">
        <title>Complete genome sequence of Liberibacter crescens BT-1.</title>
        <authorList>
            <person name="Leonard M.T."/>
            <person name="Fagen J.R."/>
            <person name="Davis-Richardson A.G."/>
            <person name="Davis M.J."/>
            <person name="Triplett E.W."/>
        </authorList>
    </citation>
    <scope>NUCLEOTIDE SEQUENCE [LARGE SCALE GENOMIC DNA]</scope>
    <source>
        <strain evidence="7 8">BT-1</strain>
    </source>
</reference>
<feature type="transmembrane region" description="Helical" evidence="6">
    <location>
        <begin position="239"/>
        <end position="260"/>
    </location>
</feature>
<dbReference type="Proteomes" id="UP000010799">
    <property type="component" value="Chromosome"/>
</dbReference>
<dbReference type="AlphaFoldDB" id="L0EVN2"/>
<evidence type="ECO:0000256" key="3">
    <source>
        <dbReference type="ARBA" id="ARBA00022692"/>
    </source>
</evidence>
<keyword evidence="8" id="KW-1185">Reference proteome</keyword>
<feature type="transmembrane region" description="Helical" evidence="6">
    <location>
        <begin position="338"/>
        <end position="368"/>
    </location>
</feature>
<evidence type="ECO:0000313" key="7">
    <source>
        <dbReference type="EMBL" id="AGA64451.1"/>
    </source>
</evidence>
<dbReference type="eggNOG" id="COG0628">
    <property type="taxonomic scope" value="Bacteria"/>
</dbReference>
<gene>
    <name evidence="7" type="ordered locus">B488_04590</name>
</gene>
<comment type="similarity">
    <text evidence="2">Belongs to the autoinducer-2 exporter (AI-2E) (TC 2.A.86) family.</text>
</comment>
<feature type="transmembrane region" description="Helical" evidence="6">
    <location>
        <begin position="301"/>
        <end position="318"/>
    </location>
</feature>
<sequence>MSSLENKNSHSFETQDKPRWIGAIPSFKEAILRPLVIARWIIILIVLGAVYFFQGFFVPILTALVIGIASWPLHKRIVIKTGGCSNISSVISLSLIFIILIIPISFMIFHTVIELQQLIPLMIEANSKGLPTPEWFSSLPVIGSWLNTQWSNHLTKPGGLEEIFAIFYKGNIQNIYNFSINLTYNAFEMFLGIIFTFIALFFIYRDGDTMINQFDILGKCILPSQWQRLSRIIPATIKATFLGMTAIAIGEGIVLGIAYWMAGVPSHTTLGILTAIMAMVPGGAPISFTLVSLYLALSGHVLNALLLFSWGTIELFIVDKTLRPFLVGGPIKLPFLPTFFSLIGGVRTMGLLGLFIGPVLMALLVAIWREFIKEANLISSKENTRTSD</sequence>
<evidence type="ECO:0000256" key="4">
    <source>
        <dbReference type="ARBA" id="ARBA00022989"/>
    </source>
</evidence>
<dbReference type="RefSeq" id="WP_015272878.1">
    <property type="nucleotide sequence ID" value="NC_019907.1"/>
</dbReference>
<dbReference type="PANTHER" id="PTHR21716:SF61">
    <property type="entry name" value="BLR8064 PROTEIN"/>
    <property type="match status" value="1"/>
</dbReference>
<feature type="transmembrane region" description="Helical" evidence="6">
    <location>
        <begin position="272"/>
        <end position="294"/>
    </location>
</feature>
<name>L0EVN2_LIBCB</name>
<feature type="transmembrane region" description="Helical" evidence="6">
    <location>
        <begin position="186"/>
        <end position="204"/>
    </location>
</feature>
<evidence type="ECO:0000256" key="2">
    <source>
        <dbReference type="ARBA" id="ARBA00009773"/>
    </source>
</evidence>
<dbReference type="PANTHER" id="PTHR21716">
    <property type="entry name" value="TRANSMEMBRANE PROTEIN"/>
    <property type="match status" value="1"/>
</dbReference>
<evidence type="ECO:0008006" key="9">
    <source>
        <dbReference type="Google" id="ProtNLM"/>
    </source>
</evidence>
<dbReference type="InterPro" id="IPR002549">
    <property type="entry name" value="AI-2E-like"/>
</dbReference>
<feature type="transmembrane region" description="Helical" evidence="6">
    <location>
        <begin position="90"/>
        <end position="113"/>
    </location>
</feature>
<dbReference type="KEGG" id="lcc:B488_04590"/>
<keyword evidence="4 6" id="KW-1133">Transmembrane helix</keyword>
<dbReference type="EMBL" id="CP003789">
    <property type="protein sequence ID" value="AGA64451.1"/>
    <property type="molecule type" value="Genomic_DNA"/>
</dbReference>
<protein>
    <recommendedName>
        <fullName evidence="9">AI-2E family transporter</fullName>
    </recommendedName>
</protein>
<organism evidence="7 8">
    <name type="scientific">Liberibacter crescens (strain BT-1)</name>
    <dbReference type="NCBI Taxonomy" id="1215343"/>
    <lineage>
        <taxon>Bacteria</taxon>
        <taxon>Pseudomonadati</taxon>
        <taxon>Pseudomonadota</taxon>
        <taxon>Alphaproteobacteria</taxon>
        <taxon>Hyphomicrobiales</taxon>
        <taxon>Rhizobiaceae</taxon>
        <taxon>Liberibacter</taxon>
    </lineage>
</organism>